<reference evidence="12" key="2">
    <citation type="submission" date="2020-11" db="EMBL/GenBank/DDBJ databases">
        <authorList>
            <person name="Cecchin M."/>
            <person name="Marcolungo L."/>
            <person name="Rossato M."/>
            <person name="Girolomoni L."/>
            <person name="Cosentino E."/>
            <person name="Cuine S."/>
            <person name="Li-Beisson Y."/>
            <person name="Delledonne M."/>
            <person name="Ballottari M."/>
        </authorList>
    </citation>
    <scope>NUCLEOTIDE SEQUENCE</scope>
    <source>
        <strain evidence="12">211/11P</strain>
        <tissue evidence="12">Whole cell</tissue>
    </source>
</reference>
<dbReference type="Pfam" id="PF00153">
    <property type="entry name" value="Mito_carr"/>
    <property type="match status" value="3"/>
</dbReference>
<feature type="repeat" description="Solcar" evidence="8">
    <location>
        <begin position="175"/>
        <end position="258"/>
    </location>
</feature>
<keyword evidence="3 9" id="KW-0813">Transport</keyword>
<dbReference type="Proteomes" id="UP001055712">
    <property type="component" value="Unassembled WGS sequence"/>
</dbReference>
<feature type="repeat" description="Solcar" evidence="8">
    <location>
        <begin position="294"/>
        <end position="389"/>
    </location>
</feature>
<dbReference type="Gene3D" id="1.50.40.10">
    <property type="entry name" value="Mitochondrial carrier domain"/>
    <property type="match status" value="2"/>
</dbReference>
<evidence type="ECO:0000256" key="5">
    <source>
        <dbReference type="ARBA" id="ARBA00022737"/>
    </source>
</evidence>
<dbReference type="SUPFAM" id="SSF103506">
    <property type="entry name" value="Mitochondrial carrier"/>
    <property type="match status" value="1"/>
</dbReference>
<organism evidence="12 13">
    <name type="scientific">Chlorella vulgaris</name>
    <name type="common">Green alga</name>
    <dbReference type="NCBI Taxonomy" id="3077"/>
    <lineage>
        <taxon>Eukaryota</taxon>
        <taxon>Viridiplantae</taxon>
        <taxon>Chlorophyta</taxon>
        <taxon>core chlorophytes</taxon>
        <taxon>Trebouxiophyceae</taxon>
        <taxon>Chlorellales</taxon>
        <taxon>Chlorellaceae</taxon>
        <taxon>Chlorella clade</taxon>
        <taxon>Chlorella</taxon>
    </lineage>
</organism>
<dbReference type="EMBL" id="SIDB01000006">
    <property type="protein sequence ID" value="KAI3431773.1"/>
    <property type="molecule type" value="Genomic_DNA"/>
</dbReference>
<feature type="compositionally biased region" description="Polar residues" evidence="10">
    <location>
        <begin position="400"/>
        <end position="417"/>
    </location>
</feature>
<evidence type="ECO:0008006" key="14">
    <source>
        <dbReference type="Google" id="ProtNLM"/>
    </source>
</evidence>
<dbReference type="GO" id="GO:0016020">
    <property type="term" value="C:membrane"/>
    <property type="evidence" value="ECO:0007669"/>
    <property type="project" value="UniProtKB-SubCell"/>
</dbReference>
<gene>
    <name evidence="12" type="ORF">D9Q98_010529</name>
</gene>
<keyword evidence="5" id="KW-0677">Repeat</keyword>
<comment type="subcellular location">
    <subcellularLocation>
        <location evidence="1">Membrane</location>
        <topology evidence="1">Multi-pass membrane protein</topology>
    </subcellularLocation>
</comment>
<evidence type="ECO:0000256" key="1">
    <source>
        <dbReference type="ARBA" id="ARBA00004141"/>
    </source>
</evidence>
<evidence type="ECO:0000256" key="4">
    <source>
        <dbReference type="ARBA" id="ARBA00022692"/>
    </source>
</evidence>
<evidence type="ECO:0000256" key="2">
    <source>
        <dbReference type="ARBA" id="ARBA00006375"/>
    </source>
</evidence>
<evidence type="ECO:0000256" key="6">
    <source>
        <dbReference type="ARBA" id="ARBA00022989"/>
    </source>
</evidence>
<feature type="compositionally biased region" description="Low complexity" evidence="10">
    <location>
        <begin position="418"/>
        <end position="469"/>
    </location>
</feature>
<evidence type="ECO:0000256" key="7">
    <source>
        <dbReference type="ARBA" id="ARBA00023136"/>
    </source>
</evidence>
<sequence>MKTARHAAIAAACGGAAVGLCRLAQQQKHRGNRQIAPAGQRRHLKPVVSWLAVDALSGAVGEVASLVVLYPLDSLKVLCQARGTNTGAVLAELRALGCNTRAARQLYAGCGSAALCSAAIGAIYLLAFYSAKRLGTAALAAQQRRQQQQGRFQPRVAGVAGGAGSEGQAVASEGTHPLVASLAGVAASLAGSVFEAPMEMFKLRTQAGALQGPMLGSMMREFSSHGLASLYTTYGAFMLKSIPYDVAELATYSQMCDWRAAAAARAAAADASGRQRPAASTWRESVGGMLAAVPDGTGDMLIGAVAGVASVLVSMPCDVIKTHMDLFPPVCASARGGVLSSTRAFFETGRRLVALGGPQALFVGVAPRLLQNVPSCMVYWAAVEATRRFMVHHFDVQGNRTDGAASTSTSRFDQDATTSTAPGSLVSSSSSISTSTSSAGSSSLFDDCSGASTGTGSTPPAPPAAAATPHPLPVFSMA</sequence>
<keyword evidence="13" id="KW-1185">Reference proteome</keyword>
<protein>
    <recommendedName>
        <fullName evidence="14">Mitochondrial carrier protein</fullName>
    </recommendedName>
</protein>
<dbReference type="PANTHER" id="PTHR45667">
    <property type="entry name" value="S-ADENOSYLMETHIONINE MITOCHONDRIAL CARRIER PROTEIN"/>
    <property type="match status" value="1"/>
</dbReference>
<keyword evidence="4 8" id="KW-0812">Transmembrane</keyword>
<evidence type="ECO:0000256" key="10">
    <source>
        <dbReference type="SAM" id="MobiDB-lite"/>
    </source>
</evidence>
<reference evidence="12" key="1">
    <citation type="journal article" date="2019" name="Plant J.">
        <title>Chlorella vulgaris genome assembly and annotation reveals the molecular basis for metabolic acclimation to high light conditions.</title>
        <authorList>
            <person name="Cecchin M."/>
            <person name="Marcolungo L."/>
            <person name="Rossato M."/>
            <person name="Girolomoni L."/>
            <person name="Cosentino E."/>
            <person name="Cuine S."/>
            <person name="Li-Beisson Y."/>
            <person name="Delledonne M."/>
            <person name="Ballottari M."/>
        </authorList>
    </citation>
    <scope>NUCLEOTIDE SEQUENCE</scope>
    <source>
        <strain evidence="12">211/11P</strain>
    </source>
</reference>
<dbReference type="AlphaFoldDB" id="A0A9D4TQD8"/>
<evidence type="ECO:0000256" key="8">
    <source>
        <dbReference type="PROSITE-ProRule" id="PRU00282"/>
    </source>
</evidence>
<keyword evidence="7 8" id="KW-0472">Membrane</keyword>
<proteinExistence type="inferred from homology"/>
<dbReference type="InterPro" id="IPR018108">
    <property type="entry name" value="MCP_transmembrane"/>
</dbReference>
<evidence type="ECO:0000256" key="11">
    <source>
        <dbReference type="SAM" id="Phobius"/>
    </source>
</evidence>
<feature type="region of interest" description="Disordered" evidence="10">
    <location>
        <begin position="400"/>
        <end position="478"/>
    </location>
</feature>
<comment type="similarity">
    <text evidence="2 9">Belongs to the mitochondrial carrier (TC 2.A.29) family.</text>
</comment>
<feature type="transmembrane region" description="Helical" evidence="11">
    <location>
        <begin position="106"/>
        <end position="129"/>
    </location>
</feature>
<dbReference type="InterPro" id="IPR023395">
    <property type="entry name" value="MCP_dom_sf"/>
</dbReference>
<evidence type="ECO:0000256" key="9">
    <source>
        <dbReference type="RuleBase" id="RU000488"/>
    </source>
</evidence>
<dbReference type="PROSITE" id="PS50920">
    <property type="entry name" value="SOLCAR"/>
    <property type="match status" value="2"/>
</dbReference>
<accession>A0A9D4TQD8</accession>
<evidence type="ECO:0000313" key="13">
    <source>
        <dbReference type="Proteomes" id="UP001055712"/>
    </source>
</evidence>
<keyword evidence="6 11" id="KW-1133">Transmembrane helix</keyword>
<name>A0A9D4TQD8_CHLVU</name>
<evidence type="ECO:0000256" key="3">
    <source>
        <dbReference type="ARBA" id="ARBA00022448"/>
    </source>
</evidence>
<comment type="caution">
    <text evidence="12">The sequence shown here is derived from an EMBL/GenBank/DDBJ whole genome shotgun (WGS) entry which is preliminary data.</text>
</comment>
<evidence type="ECO:0000313" key="12">
    <source>
        <dbReference type="EMBL" id="KAI3431773.1"/>
    </source>
</evidence>
<dbReference type="OrthoDB" id="1747031at2759"/>